<feature type="transmembrane region" description="Helical" evidence="8">
    <location>
        <begin position="64"/>
        <end position="83"/>
    </location>
</feature>
<dbReference type="PANTHER" id="PTHR36838">
    <property type="entry name" value="AUXIN EFFLUX CARRIER FAMILY PROTEIN"/>
    <property type="match status" value="1"/>
</dbReference>
<feature type="transmembrane region" description="Helical" evidence="8">
    <location>
        <begin position="231"/>
        <end position="255"/>
    </location>
</feature>
<feature type="transmembrane region" description="Helical" evidence="8">
    <location>
        <begin position="38"/>
        <end position="57"/>
    </location>
</feature>
<dbReference type="Gene3D" id="1.20.1530.20">
    <property type="match status" value="1"/>
</dbReference>
<evidence type="ECO:0000256" key="4">
    <source>
        <dbReference type="ARBA" id="ARBA00022475"/>
    </source>
</evidence>
<evidence type="ECO:0000256" key="5">
    <source>
        <dbReference type="ARBA" id="ARBA00022692"/>
    </source>
</evidence>
<sequence>MQGSVLTILFFLALGIGWRFVSPQGIAAASLQRHLQVLAHYVILPVAVFFILAKLPMNAAAMKILWYVLGTSAITLAVAWVWLHYSKMAPKTKGALLIAAGFGNVLFLGVPLNKALVGDWSMRIAVEYGLLANVLLLYTAGAILSRSFTEAGAPRFKGLASEVLAQRFWLREPLLWAALAGLFANFTSMEFPWFASTQAAIYELLLPLLLLSTALAVSWSDAWKTQFVTVLPAAAIQLILAPLAMWAMVSLFGSVGAKGTQALMLNSMLPTALLGFAACERHKLDTGTYALAFSLTSALALVTVPLWFALLF</sequence>
<dbReference type="EMBL" id="AP014936">
    <property type="protein sequence ID" value="BAU47476.1"/>
    <property type="molecule type" value="Genomic_DNA"/>
</dbReference>
<feature type="transmembrane region" description="Helical" evidence="8">
    <location>
        <begin position="290"/>
        <end position="311"/>
    </location>
</feature>
<evidence type="ECO:0000256" key="8">
    <source>
        <dbReference type="SAM" id="Phobius"/>
    </source>
</evidence>
<keyword evidence="7 8" id="KW-0472">Membrane</keyword>
<keyword evidence="5 8" id="KW-0812">Transmembrane</keyword>
<keyword evidence="10" id="KW-1185">Reference proteome</keyword>
<keyword evidence="4" id="KW-1003">Cell membrane</keyword>
<dbReference type="PANTHER" id="PTHR36838:SF3">
    <property type="entry name" value="TRANSPORTER AUXIN EFFLUX CARRIER EC FAMILY"/>
    <property type="match status" value="1"/>
</dbReference>
<evidence type="ECO:0000256" key="2">
    <source>
        <dbReference type="ARBA" id="ARBA00010145"/>
    </source>
</evidence>
<dbReference type="OrthoDB" id="9810457at2"/>
<feature type="transmembrane region" description="Helical" evidence="8">
    <location>
        <begin position="128"/>
        <end position="148"/>
    </location>
</feature>
<evidence type="ECO:0000313" key="9">
    <source>
        <dbReference type="EMBL" id="BAU47476.1"/>
    </source>
</evidence>
<feature type="transmembrane region" description="Helical" evidence="8">
    <location>
        <begin position="168"/>
        <end position="187"/>
    </location>
</feature>
<comment type="similarity">
    <text evidence="2">Belongs to the auxin efflux carrier (TC 2.A.69) family.</text>
</comment>
<organism evidence="9 10">
    <name type="scientific">Sulfurifustis variabilis</name>
    <dbReference type="NCBI Taxonomy" id="1675686"/>
    <lineage>
        <taxon>Bacteria</taxon>
        <taxon>Pseudomonadati</taxon>
        <taxon>Pseudomonadota</taxon>
        <taxon>Gammaproteobacteria</taxon>
        <taxon>Acidiferrobacterales</taxon>
        <taxon>Acidiferrobacteraceae</taxon>
        <taxon>Sulfurifustis</taxon>
    </lineage>
</organism>
<evidence type="ECO:0000256" key="7">
    <source>
        <dbReference type="ARBA" id="ARBA00023136"/>
    </source>
</evidence>
<evidence type="ECO:0000256" key="6">
    <source>
        <dbReference type="ARBA" id="ARBA00022989"/>
    </source>
</evidence>
<dbReference type="AlphaFoldDB" id="A0A1B4V1V3"/>
<feature type="transmembrane region" description="Helical" evidence="8">
    <location>
        <begin position="199"/>
        <end position="219"/>
    </location>
</feature>
<evidence type="ECO:0000256" key="1">
    <source>
        <dbReference type="ARBA" id="ARBA00004651"/>
    </source>
</evidence>
<evidence type="ECO:0000256" key="3">
    <source>
        <dbReference type="ARBA" id="ARBA00022448"/>
    </source>
</evidence>
<dbReference type="GO" id="GO:0055085">
    <property type="term" value="P:transmembrane transport"/>
    <property type="evidence" value="ECO:0007669"/>
    <property type="project" value="InterPro"/>
</dbReference>
<accession>A0A1B4V1V3</accession>
<gene>
    <name evidence="9" type="ORF">SVA_0897</name>
</gene>
<dbReference type="InterPro" id="IPR004776">
    <property type="entry name" value="Mem_transp_PIN-like"/>
</dbReference>
<dbReference type="KEGG" id="sva:SVA_0897"/>
<keyword evidence="6 8" id="KW-1133">Transmembrane helix</keyword>
<dbReference type="RefSeq" id="WP_096459335.1">
    <property type="nucleotide sequence ID" value="NZ_AP014936.1"/>
</dbReference>
<dbReference type="Pfam" id="PF03547">
    <property type="entry name" value="Mem_trans"/>
    <property type="match status" value="1"/>
</dbReference>
<dbReference type="GO" id="GO:0005886">
    <property type="term" value="C:plasma membrane"/>
    <property type="evidence" value="ECO:0007669"/>
    <property type="project" value="UniProtKB-SubCell"/>
</dbReference>
<name>A0A1B4V1V3_9GAMM</name>
<proteinExistence type="inferred from homology"/>
<comment type="subcellular location">
    <subcellularLocation>
        <location evidence="1">Cell membrane</location>
        <topology evidence="1">Multi-pass membrane protein</topology>
    </subcellularLocation>
</comment>
<feature type="transmembrane region" description="Helical" evidence="8">
    <location>
        <begin position="95"/>
        <end position="116"/>
    </location>
</feature>
<dbReference type="InterPro" id="IPR038770">
    <property type="entry name" value="Na+/solute_symporter_sf"/>
</dbReference>
<evidence type="ECO:0000313" key="10">
    <source>
        <dbReference type="Proteomes" id="UP000218899"/>
    </source>
</evidence>
<reference evidence="9 10" key="1">
    <citation type="submission" date="2015-08" db="EMBL/GenBank/DDBJ databases">
        <title>Complete genome sequence of Sulfurifustis variabilis.</title>
        <authorList>
            <person name="Miura A."/>
            <person name="Kojima H."/>
            <person name="Fukui M."/>
        </authorList>
    </citation>
    <scope>NUCLEOTIDE SEQUENCE [LARGE SCALE GENOMIC DNA]</scope>
    <source>
        <strain evidence="10">skN76</strain>
    </source>
</reference>
<keyword evidence="3" id="KW-0813">Transport</keyword>
<feature type="transmembrane region" description="Helical" evidence="8">
    <location>
        <begin position="262"/>
        <end position="278"/>
    </location>
</feature>
<protein>
    <submittedName>
        <fullName evidence="9">Transporter</fullName>
    </submittedName>
</protein>
<dbReference type="Proteomes" id="UP000218899">
    <property type="component" value="Chromosome"/>
</dbReference>